<keyword evidence="1" id="KW-0328">Glycosyltransferase</keyword>
<name>A0A7L4YTB4_9ACTN</name>
<feature type="domain" description="Glycosyltransferase subfamily 4-like N-terminal" evidence="3">
    <location>
        <begin position="3"/>
        <end position="159"/>
    </location>
</feature>
<dbReference type="Proteomes" id="UP000463857">
    <property type="component" value="Chromosome"/>
</dbReference>
<dbReference type="GO" id="GO:0016757">
    <property type="term" value="F:glycosyltransferase activity"/>
    <property type="evidence" value="ECO:0007669"/>
    <property type="project" value="UniProtKB-KW"/>
</dbReference>
<evidence type="ECO:0000259" key="3">
    <source>
        <dbReference type="Pfam" id="PF13439"/>
    </source>
</evidence>
<keyword evidence="5" id="KW-1185">Reference proteome</keyword>
<evidence type="ECO:0000313" key="4">
    <source>
        <dbReference type="EMBL" id="QHC02340.1"/>
    </source>
</evidence>
<dbReference type="AlphaFoldDB" id="A0A7L4YTB4"/>
<dbReference type="PANTHER" id="PTHR12526">
    <property type="entry name" value="GLYCOSYLTRANSFERASE"/>
    <property type="match status" value="1"/>
</dbReference>
<dbReference type="CDD" id="cd03801">
    <property type="entry name" value="GT4_PimA-like"/>
    <property type="match status" value="1"/>
</dbReference>
<evidence type="ECO:0000256" key="1">
    <source>
        <dbReference type="ARBA" id="ARBA00022676"/>
    </source>
</evidence>
<sequence>MLESVRALVSGGCDVRVVVPGDGPLVESLLTAGAAVGYLNVPVLRRASMSPAGLVRLAAQVGRALPRMCRLLRRERPDVLYVNTITIPWWLVAARLTGVPVVTHLHEAEARDRAVVRRALMSPMLLAHRIIAISNTARDAAVAAVPPLADRIRVIYNGVPSPPTSPSPAGHSAPHRLAVIGRLSPRKATHVALEATALLVARGYDVHLDVVGTCFTGYEWYEEELRARASRDDLVGRITFHGYRSPIWPELAASEIVLAPSLGEALGNVVIESQHSMRPVVATAVAGHRESIVDGQTGVLVPASDAVAMADAAQRLIDDPGHADVIAVAAARSADRRFSTHRYSTEISEFVRSLGSR</sequence>
<reference evidence="4 5" key="1">
    <citation type="journal article" date="2018" name="Int. J. Syst. Evol. Microbiol.">
        <title>Epidermidibacterium keratini gen. nov., sp. nov., a member of the family Sporichthyaceae, isolated from keratin epidermis.</title>
        <authorList>
            <person name="Lee D.G."/>
            <person name="Trujillo M.E."/>
            <person name="Kang S."/>
            <person name="Nam J.J."/>
            <person name="Kim Y.J."/>
        </authorList>
    </citation>
    <scope>NUCLEOTIDE SEQUENCE [LARGE SCALE GENOMIC DNA]</scope>
    <source>
        <strain evidence="4 5">EPI-7</strain>
    </source>
</reference>
<dbReference type="PANTHER" id="PTHR12526:SF636">
    <property type="entry name" value="BLL3647 PROTEIN"/>
    <property type="match status" value="1"/>
</dbReference>
<proteinExistence type="predicted"/>
<dbReference type="InterPro" id="IPR028098">
    <property type="entry name" value="Glyco_trans_4-like_N"/>
</dbReference>
<dbReference type="Pfam" id="PF13439">
    <property type="entry name" value="Glyco_transf_4"/>
    <property type="match status" value="1"/>
</dbReference>
<keyword evidence="2 4" id="KW-0808">Transferase</keyword>
<dbReference type="InParanoid" id="A0A7L4YTB4"/>
<dbReference type="KEGG" id="eke:EK0264_07610"/>
<dbReference type="SUPFAM" id="SSF53756">
    <property type="entry name" value="UDP-Glycosyltransferase/glycogen phosphorylase"/>
    <property type="match status" value="1"/>
</dbReference>
<gene>
    <name evidence="4" type="ORF">EK0264_07610</name>
</gene>
<dbReference type="OrthoDB" id="8878585at2"/>
<dbReference type="EMBL" id="CP047156">
    <property type="protein sequence ID" value="QHC02340.1"/>
    <property type="molecule type" value="Genomic_DNA"/>
</dbReference>
<dbReference type="Pfam" id="PF13692">
    <property type="entry name" value="Glyco_trans_1_4"/>
    <property type="match status" value="1"/>
</dbReference>
<accession>A0A7L4YTB4</accession>
<evidence type="ECO:0000256" key="2">
    <source>
        <dbReference type="ARBA" id="ARBA00022679"/>
    </source>
</evidence>
<organism evidence="4 5">
    <name type="scientific">Epidermidibacterium keratini</name>
    <dbReference type="NCBI Taxonomy" id="1891644"/>
    <lineage>
        <taxon>Bacteria</taxon>
        <taxon>Bacillati</taxon>
        <taxon>Actinomycetota</taxon>
        <taxon>Actinomycetes</taxon>
        <taxon>Sporichthyales</taxon>
        <taxon>Sporichthyaceae</taxon>
        <taxon>Epidermidibacterium</taxon>
    </lineage>
</organism>
<protein>
    <submittedName>
        <fullName evidence="4">Glycosyltransferase</fullName>
    </submittedName>
</protein>
<evidence type="ECO:0000313" key="5">
    <source>
        <dbReference type="Proteomes" id="UP000463857"/>
    </source>
</evidence>
<dbReference type="Gene3D" id="3.40.50.2000">
    <property type="entry name" value="Glycogen Phosphorylase B"/>
    <property type="match status" value="2"/>
</dbReference>